<dbReference type="EMBL" id="KN880463">
    <property type="protein sequence ID" value="KIY70791.1"/>
    <property type="molecule type" value="Genomic_DNA"/>
</dbReference>
<protein>
    <submittedName>
        <fullName evidence="2">Uncharacterized protein</fullName>
    </submittedName>
</protein>
<dbReference type="AlphaFoldDB" id="A0A0D7BMH4"/>
<evidence type="ECO:0000256" key="1">
    <source>
        <dbReference type="SAM" id="MobiDB-lite"/>
    </source>
</evidence>
<keyword evidence="3" id="KW-1185">Reference proteome</keyword>
<gene>
    <name evidence="2" type="ORF">CYLTODRAFT_419465</name>
</gene>
<feature type="non-terminal residue" evidence="2">
    <location>
        <position position="382"/>
    </location>
</feature>
<dbReference type="Proteomes" id="UP000054007">
    <property type="component" value="Unassembled WGS sequence"/>
</dbReference>
<sequence length="382" mass="44543">MSLPLSVPPPHVIGSAAFRASLAAANSALRPVKFGQPFWKLPVHRVPTLHLYRALLREARTENIRFRVKLLFHENQHLTGTKRTREVLAFGHKLLEVLQNGDSAKLVDRYDRLIGAKRTRADHRLQEQDALNWIDKMRNRPILTGGFMTGSLYHPPLPRMKPQPLHVTGMINYRIKKYLRLQDKQAEIQATMKDLQAEMEGERILNPNKETQFYASASESWLSPLKKQENHIKKWYTATRVRKDTPIPLPLFKQVFIARRTRVENKTRERERERKGEVLKSTLRRRRQGPPPHQLATLGKSNIERDKYVRRGISEVGYLGMVKQNMGFNLKRKDGDTRRTKKGVETWSVLEGRWISSESDRVIQNRWDKLEKENSRRGETGM</sequence>
<dbReference type="OrthoDB" id="2571149at2759"/>
<feature type="compositionally biased region" description="Basic and acidic residues" evidence="1">
    <location>
        <begin position="264"/>
        <end position="278"/>
    </location>
</feature>
<dbReference type="STRING" id="1314674.A0A0D7BMH4"/>
<organism evidence="2 3">
    <name type="scientific">Cylindrobasidium torrendii FP15055 ss-10</name>
    <dbReference type="NCBI Taxonomy" id="1314674"/>
    <lineage>
        <taxon>Eukaryota</taxon>
        <taxon>Fungi</taxon>
        <taxon>Dikarya</taxon>
        <taxon>Basidiomycota</taxon>
        <taxon>Agaricomycotina</taxon>
        <taxon>Agaricomycetes</taxon>
        <taxon>Agaricomycetidae</taxon>
        <taxon>Agaricales</taxon>
        <taxon>Marasmiineae</taxon>
        <taxon>Physalacriaceae</taxon>
        <taxon>Cylindrobasidium</taxon>
    </lineage>
</organism>
<reference evidence="2 3" key="1">
    <citation type="journal article" date="2015" name="Fungal Genet. Biol.">
        <title>Evolution of novel wood decay mechanisms in Agaricales revealed by the genome sequences of Fistulina hepatica and Cylindrobasidium torrendii.</title>
        <authorList>
            <person name="Floudas D."/>
            <person name="Held B.W."/>
            <person name="Riley R."/>
            <person name="Nagy L.G."/>
            <person name="Koehler G."/>
            <person name="Ransdell A.S."/>
            <person name="Younus H."/>
            <person name="Chow J."/>
            <person name="Chiniquy J."/>
            <person name="Lipzen A."/>
            <person name="Tritt A."/>
            <person name="Sun H."/>
            <person name="Haridas S."/>
            <person name="LaButti K."/>
            <person name="Ohm R.A."/>
            <person name="Kues U."/>
            <person name="Blanchette R.A."/>
            <person name="Grigoriev I.V."/>
            <person name="Minto R.E."/>
            <person name="Hibbett D.S."/>
        </authorList>
    </citation>
    <scope>NUCLEOTIDE SEQUENCE [LARGE SCALE GENOMIC DNA]</scope>
    <source>
        <strain evidence="2 3">FP15055 ss-10</strain>
    </source>
</reference>
<feature type="region of interest" description="Disordered" evidence="1">
    <location>
        <begin position="264"/>
        <end position="297"/>
    </location>
</feature>
<accession>A0A0D7BMH4</accession>
<name>A0A0D7BMH4_9AGAR</name>
<evidence type="ECO:0000313" key="2">
    <source>
        <dbReference type="EMBL" id="KIY70791.1"/>
    </source>
</evidence>
<proteinExistence type="predicted"/>
<evidence type="ECO:0000313" key="3">
    <source>
        <dbReference type="Proteomes" id="UP000054007"/>
    </source>
</evidence>